<dbReference type="STRING" id="1855383.SAMN05216548_1057"/>
<evidence type="ECO:0000313" key="1">
    <source>
        <dbReference type="EMBL" id="SEQ48188.1"/>
    </source>
</evidence>
<proteinExistence type="predicted"/>
<dbReference type="Proteomes" id="UP000199647">
    <property type="component" value="Unassembled WGS sequence"/>
</dbReference>
<organism evidence="1 2">
    <name type="scientific">Faunimonas pinastri</name>
    <dbReference type="NCBI Taxonomy" id="1855383"/>
    <lineage>
        <taxon>Bacteria</taxon>
        <taxon>Pseudomonadati</taxon>
        <taxon>Pseudomonadota</taxon>
        <taxon>Alphaproteobacteria</taxon>
        <taxon>Hyphomicrobiales</taxon>
        <taxon>Afifellaceae</taxon>
        <taxon>Faunimonas</taxon>
    </lineage>
</organism>
<dbReference type="RefSeq" id="WP_092496162.1">
    <property type="nucleotide sequence ID" value="NZ_FOFG01000005.1"/>
</dbReference>
<dbReference type="EMBL" id="FOFG01000005">
    <property type="protein sequence ID" value="SEQ48188.1"/>
    <property type="molecule type" value="Genomic_DNA"/>
</dbReference>
<protein>
    <submittedName>
        <fullName evidence="1">Mu-like prophage protein gp46</fullName>
    </submittedName>
</protein>
<dbReference type="OrthoDB" id="5677166at2"/>
<accession>A0A1H9GEH4</accession>
<sequence>MQLTITPLADAGAEVLPPDIVWNGTSGDFAISTDPAEGGVGGLVAAHPLTTALIMLLFTDGKADAWELLPEHGGDARGWIGDSFDLDTARGEAALGSKLWLYRRSILNDRTGTQMANECVRALQPLIDEGAAAKIVATPTVDQVGGRVLMQIGVYGRDGTVTYSAEFDMLWRRTDGV</sequence>
<dbReference type="InterPro" id="IPR010877">
    <property type="entry name" value="Phage_Mu_Gp46"/>
</dbReference>
<reference evidence="1 2" key="1">
    <citation type="submission" date="2016-10" db="EMBL/GenBank/DDBJ databases">
        <authorList>
            <person name="de Groot N.N."/>
        </authorList>
    </citation>
    <scope>NUCLEOTIDE SEQUENCE [LARGE SCALE GENOMIC DNA]</scope>
    <source>
        <strain evidence="1 2">A52C2</strain>
    </source>
</reference>
<keyword evidence="2" id="KW-1185">Reference proteome</keyword>
<evidence type="ECO:0000313" key="2">
    <source>
        <dbReference type="Proteomes" id="UP000199647"/>
    </source>
</evidence>
<name>A0A1H9GEH4_9HYPH</name>
<dbReference type="AlphaFoldDB" id="A0A1H9GEH4"/>
<gene>
    <name evidence="1" type="ORF">SAMN05216548_1057</name>
</gene>
<dbReference type="Pfam" id="PF07409">
    <property type="entry name" value="GP46"/>
    <property type="match status" value="1"/>
</dbReference>